<dbReference type="InterPro" id="IPR050351">
    <property type="entry name" value="BphY/WalK/GraS-like"/>
</dbReference>
<dbReference type="NCBIfam" id="TIGR02966">
    <property type="entry name" value="phoR_proteo"/>
    <property type="match status" value="1"/>
</dbReference>
<dbReference type="GO" id="GO:0016036">
    <property type="term" value="P:cellular response to phosphate starvation"/>
    <property type="evidence" value="ECO:0007669"/>
    <property type="project" value="TreeGrafter"/>
</dbReference>
<feature type="domain" description="Histidine kinase" evidence="19">
    <location>
        <begin position="212"/>
        <end position="425"/>
    </location>
</feature>
<dbReference type="InterPro" id="IPR003661">
    <property type="entry name" value="HisK_dim/P_dom"/>
</dbReference>
<dbReference type="SMART" id="SM00387">
    <property type="entry name" value="HATPase_c"/>
    <property type="match status" value="1"/>
</dbReference>
<comment type="caution">
    <text evidence="20">The sequence shown here is derived from an EMBL/GenBank/DDBJ whole genome shotgun (WGS) entry which is preliminary data.</text>
</comment>
<dbReference type="InterPro" id="IPR003594">
    <property type="entry name" value="HATPase_dom"/>
</dbReference>
<sequence>MIESFSTGQILWRIIGWFSVFLLVGLLFDSVLLCLVLGCGGLLLWQYTQHQKLSNWLWRDRRLTPPSGKGAWENTFNGLYRLQNKNRRKVRGLAGLLRRFRQGAEAMPDAAVVLDHEFKIIWCNRLASIHLGLRWPLDQNQRIDNLLRTPEFTKYLHRRDYSDPFEFKPIQVEEQVVEIRIIPYGDSQFLLIARDIRRMRQLENMRRDFVANVSHELKTPLTVLQGYLEMMEMTAESHQQKSLTLMQQQVVRMSGLVEQLLELSRIESAQEIDMSHPVPIDAMLADLNQEALGLSRERHKLTFEIDTSLQCYGNEQQLRAAFSNLVSNAIRYSPDGGEIVVSWQAHPAGVEFAVKDQGIGVEPAHIHRLTERFYRVDRARSRDTGGSGLGLAIVKHALSQHQSELRVQSQAGQGSRFSFVIPSKYLVSPVI</sequence>
<protein>
    <recommendedName>
        <fullName evidence="4">Phosphate regulon sensor protein PhoR</fullName>
        <ecNumber evidence="3">2.7.13.3</ecNumber>
    </recommendedName>
</protein>
<evidence type="ECO:0000256" key="11">
    <source>
        <dbReference type="ARBA" id="ARBA00022741"/>
    </source>
</evidence>
<dbReference type="InterPro" id="IPR004358">
    <property type="entry name" value="Sig_transdc_His_kin-like_C"/>
</dbReference>
<dbReference type="Pfam" id="PF11808">
    <property type="entry name" value="PhoR"/>
    <property type="match status" value="1"/>
</dbReference>
<reference evidence="20" key="1">
    <citation type="journal article" date="2014" name="Int. J. Syst. Evol. Microbiol.">
        <title>Complete genome sequence of Corynebacterium casei LMG S-19264T (=DSM 44701T), isolated from a smear-ripened cheese.</title>
        <authorList>
            <consortium name="US DOE Joint Genome Institute (JGI-PGF)"/>
            <person name="Walter F."/>
            <person name="Albersmeier A."/>
            <person name="Kalinowski J."/>
            <person name="Ruckert C."/>
        </authorList>
    </citation>
    <scope>NUCLEOTIDE SEQUENCE</scope>
    <source>
        <strain evidence="20">NBRC 101628</strain>
    </source>
</reference>
<evidence type="ECO:0000256" key="17">
    <source>
        <dbReference type="ARBA" id="ARBA00025207"/>
    </source>
</evidence>
<evidence type="ECO:0000256" key="15">
    <source>
        <dbReference type="ARBA" id="ARBA00023012"/>
    </source>
</evidence>
<evidence type="ECO:0000313" key="21">
    <source>
        <dbReference type="Proteomes" id="UP001161422"/>
    </source>
</evidence>
<evidence type="ECO:0000256" key="2">
    <source>
        <dbReference type="ARBA" id="ARBA00004236"/>
    </source>
</evidence>
<evidence type="ECO:0000256" key="16">
    <source>
        <dbReference type="ARBA" id="ARBA00023136"/>
    </source>
</evidence>
<evidence type="ECO:0000256" key="12">
    <source>
        <dbReference type="ARBA" id="ARBA00022777"/>
    </source>
</evidence>
<evidence type="ECO:0000256" key="3">
    <source>
        <dbReference type="ARBA" id="ARBA00012438"/>
    </source>
</evidence>
<evidence type="ECO:0000259" key="19">
    <source>
        <dbReference type="PROSITE" id="PS50109"/>
    </source>
</evidence>
<dbReference type="FunFam" id="1.10.287.130:FF:000001">
    <property type="entry name" value="Two-component sensor histidine kinase"/>
    <property type="match status" value="1"/>
</dbReference>
<dbReference type="EC" id="2.7.13.3" evidence="3"/>
<keyword evidence="21" id="KW-1185">Reference proteome</keyword>
<proteinExistence type="predicted"/>
<dbReference type="PRINTS" id="PR00344">
    <property type="entry name" value="BCTRLSENSOR"/>
</dbReference>
<dbReference type="Gene3D" id="3.30.450.20">
    <property type="entry name" value="PAS domain"/>
    <property type="match status" value="1"/>
</dbReference>
<evidence type="ECO:0000256" key="5">
    <source>
        <dbReference type="ARBA" id="ARBA00022448"/>
    </source>
</evidence>
<feature type="transmembrane region" description="Helical" evidence="18">
    <location>
        <begin position="14"/>
        <end position="45"/>
    </location>
</feature>
<dbReference type="PANTHER" id="PTHR45453">
    <property type="entry name" value="PHOSPHATE REGULON SENSOR PROTEIN PHOR"/>
    <property type="match status" value="1"/>
</dbReference>
<keyword evidence="10 18" id="KW-0812">Transmembrane</keyword>
<dbReference type="PROSITE" id="PS50109">
    <property type="entry name" value="HIS_KIN"/>
    <property type="match status" value="1"/>
</dbReference>
<evidence type="ECO:0000256" key="1">
    <source>
        <dbReference type="ARBA" id="ARBA00000085"/>
    </source>
</evidence>
<keyword evidence="5" id="KW-0813">Transport</keyword>
<keyword evidence="15" id="KW-0902">Two-component regulatory system</keyword>
<dbReference type="GO" id="GO:0004721">
    <property type="term" value="F:phosphoprotein phosphatase activity"/>
    <property type="evidence" value="ECO:0007669"/>
    <property type="project" value="InterPro"/>
</dbReference>
<dbReference type="Proteomes" id="UP001161422">
    <property type="component" value="Unassembled WGS sequence"/>
</dbReference>
<reference evidence="20" key="2">
    <citation type="submission" date="2023-01" db="EMBL/GenBank/DDBJ databases">
        <title>Draft genome sequence of Paraferrimonas sedimenticola strain NBRC 101628.</title>
        <authorList>
            <person name="Sun Q."/>
            <person name="Mori K."/>
        </authorList>
    </citation>
    <scope>NUCLEOTIDE SEQUENCE</scope>
    <source>
        <strain evidence="20">NBRC 101628</strain>
    </source>
</reference>
<evidence type="ECO:0000256" key="18">
    <source>
        <dbReference type="SAM" id="Phobius"/>
    </source>
</evidence>
<evidence type="ECO:0000256" key="13">
    <source>
        <dbReference type="ARBA" id="ARBA00022840"/>
    </source>
</evidence>
<dbReference type="GO" id="GO:0006817">
    <property type="term" value="P:phosphate ion transport"/>
    <property type="evidence" value="ECO:0007669"/>
    <property type="project" value="UniProtKB-KW"/>
</dbReference>
<dbReference type="InterPro" id="IPR000014">
    <property type="entry name" value="PAS"/>
</dbReference>
<keyword evidence="12 20" id="KW-0418">Kinase</keyword>
<evidence type="ECO:0000313" key="20">
    <source>
        <dbReference type="EMBL" id="GLP95217.1"/>
    </source>
</evidence>
<dbReference type="FunFam" id="3.30.565.10:FF:000032">
    <property type="entry name" value="Phosphate regulon sensor histidine kinase PhoR"/>
    <property type="match status" value="1"/>
</dbReference>
<accession>A0AA37W0M0</accession>
<comment type="function">
    <text evidence="17">Member of the two-component regulatory system PhoR/PhoB involved in the phosphate regulon genes expression. PhoR may function as a membrane-associated protein kinase that phosphorylates PhoB in response to environmental signals.</text>
</comment>
<comment type="subcellular location">
    <subcellularLocation>
        <location evidence="2">Cell membrane</location>
    </subcellularLocation>
</comment>
<dbReference type="InterPro" id="IPR021766">
    <property type="entry name" value="PhoR_N"/>
</dbReference>
<keyword evidence="16 18" id="KW-0472">Membrane</keyword>
<evidence type="ECO:0000256" key="8">
    <source>
        <dbReference type="ARBA" id="ARBA00022592"/>
    </source>
</evidence>
<dbReference type="Gene3D" id="3.30.565.10">
    <property type="entry name" value="Histidine kinase-like ATPase, C-terminal domain"/>
    <property type="match status" value="1"/>
</dbReference>
<dbReference type="GO" id="GO:0005886">
    <property type="term" value="C:plasma membrane"/>
    <property type="evidence" value="ECO:0007669"/>
    <property type="project" value="UniProtKB-SubCell"/>
</dbReference>
<dbReference type="RefSeq" id="WP_095505769.1">
    <property type="nucleotide sequence ID" value="NZ_BSNC01000001.1"/>
</dbReference>
<keyword evidence="11" id="KW-0547">Nucleotide-binding</keyword>
<dbReference type="SUPFAM" id="SSF55874">
    <property type="entry name" value="ATPase domain of HSP90 chaperone/DNA topoisomerase II/histidine kinase"/>
    <property type="match status" value="1"/>
</dbReference>
<dbReference type="CDD" id="cd00082">
    <property type="entry name" value="HisKA"/>
    <property type="match status" value="1"/>
</dbReference>
<dbReference type="Pfam" id="PF02518">
    <property type="entry name" value="HATPase_c"/>
    <property type="match status" value="1"/>
</dbReference>
<keyword evidence="13" id="KW-0067">ATP-binding</keyword>
<dbReference type="InterPro" id="IPR036097">
    <property type="entry name" value="HisK_dim/P_sf"/>
</dbReference>
<dbReference type="PANTHER" id="PTHR45453:SF1">
    <property type="entry name" value="PHOSPHATE REGULON SENSOR PROTEIN PHOR"/>
    <property type="match status" value="1"/>
</dbReference>
<dbReference type="SUPFAM" id="SSF55785">
    <property type="entry name" value="PYP-like sensor domain (PAS domain)"/>
    <property type="match status" value="1"/>
</dbReference>
<dbReference type="InterPro" id="IPR035965">
    <property type="entry name" value="PAS-like_dom_sf"/>
</dbReference>
<keyword evidence="7" id="KW-0597">Phosphoprotein</keyword>
<name>A0AA37W0M0_9GAMM</name>
<dbReference type="Gene3D" id="1.10.287.130">
    <property type="match status" value="1"/>
</dbReference>
<dbReference type="GO" id="GO:0005524">
    <property type="term" value="F:ATP binding"/>
    <property type="evidence" value="ECO:0007669"/>
    <property type="project" value="UniProtKB-KW"/>
</dbReference>
<dbReference type="GO" id="GO:0000155">
    <property type="term" value="F:phosphorelay sensor kinase activity"/>
    <property type="evidence" value="ECO:0007669"/>
    <property type="project" value="InterPro"/>
</dbReference>
<dbReference type="InterPro" id="IPR014310">
    <property type="entry name" value="Sig_transdc_His_kinase_PhoR"/>
</dbReference>
<keyword evidence="8" id="KW-0592">Phosphate transport</keyword>
<dbReference type="SMART" id="SM00388">
    <property type="entry name" value="HisKA"/>
    <property type="match status" value="1"/>
</dbReference>
<dbReference type="NCBIfam" id="NF008235">
    <property type="entry name" value="PRK11006.1"/>
    <property type="match status" value="1"/>
</dbReference>
<dbReference type="Pfam" id="PF00512">
    <property type="entry name" value="HisKA"/>
    <property type="match status" value="1"/>
</dbReference>
<keyword evidence="14 18" id="KW-1133">Transmembrane helix</keyword>
<comment type="catalytic activity">
    <reaction evidence="1">
        <text>ATP + protein L-histidine = ADP + protein N-phospho-L-histidine.</text>
        <dbReference type="EC" id="2.7.13.3"/>
    </reaction>
</comment>
<dbReference type="EMBL" id="BSNC01000001">
    <property type="protein sequence ID" value="GLP95217.1"/>
    <property type="molecule type" value="Genomic_DNA"/>
</dbReference>
<dbReference type="SUPFAM" id="SSF47384">
    <property type="entry name" value="Homodimeric domain of signal transducing histidine kinase"/>
    <property type="match status" value="1"/>
</dbReference>
<dbReference type="AlphaFoldDB" id="A0AA37W0M0"/>
<dbReference type="InterPro" id="IPR005467">
    <property type="entry name" value="His_kinase_dom"/>
</dbReference>
<evidence type="ECO:0000256" key="9">
    <source>
        <dbReference type="ARBA" id="ARBA00022679"/>
    </source>
</evidence>
<gene>
    <name evidence="20" type="primary">phoR</name>
    <name evidence="20" type="ORF">GCM10007895_05230</name>
</gene>
<evidence type="ECO:0000256" key="14">
    <source>
        <dbReference type="ARBA" id="ARBA00022989"/>
    </source>
</evidence>
<evidence type="ECO:0000256" key="10">
    <source>
        <dbReference type="ARBA" id="ARBA00022692"/>
    </source>
</evidence>
<dbReference type="SMART" id="SM00091">
    <property type="entry name" value="PAS"/>
    <property type="match status" value="1"/>
</dbReference>
<evidence type="ECO:0000256" key="7">
    <source>
        <dbReference type="ARBA" id="ARBA00022553"/>
    </source>
</evidence>
<evidence type="ECO:0000256" key="6">
    <source>
        <dbReference type="ARBA" id="ARBA00022475"/>
    </source>
</evidence>
<keyword evidence="9" id="KW-0808">Transferase</keyword>
<dbReference type="InterPro" id="IPR036890">
    <property type="entry name" value="HATPase_C_sf"/>
</dbReference>
<evidence type="ECO:0000256" key="4">
    <source>
        <dbReference type="ARBA" id="ARBA00019665"/>
    </source>
</evidence>
<keyword evidence="6" id="KW-1003">Cell membrane</keyword>
<organism evidence="20 21">
    <name type="scientific">Paraferrimonas sedimenticola</name>
    <dbReference type="NCBI Taxonomy" id="375674"/>
    <lineage>
        <taxon>Bacteria</taxon>
        <taxon>Pseudomonadati</taxon>
        <taxon>Pseudomonadota</taxon>
        <taxon>Gammaproteobacteria</taxon>
        <taxon>Alteromonadales</taxon>
        <taxon>Ferrimonadaceae</taxon>
        <taxon>Paraferrimonas</taxon>
    </lineage>
</organism>